<reference evidence="2 3" key="1">
    <citation type="submission" date="2020-05" db="EMBL/GenBank/DDBJ databases">
        <title>Gimesia benthica sp. nov., a novel planctomycete isolated from a deep-sea water sample of the Northwest Indian Ocean.</title>
        <authorList>
            <person name="Wang J."/>
            <person name="Ruan C."/>
            <person name="Song L."/>
            <person name="Zhu Y."/>
            <person name="Li A."/>
            <person name="Zheng X."/>
            <person name="Wang L."/>
            <person name="Lu Z."/>
            <person name="Huang Y."/>
            <person name="Du W."/>
            <person name="Zhou Y."/>
            <person name="Huang L."/>
            <person name="Dai X."/>
        </authorList>
    </citation>
    <scope>NUCLEOTIDE SEQUENCE [LARGE SCALE GENOMIC DNA]</scope>
    <source>
        <strain evidence="2 3">YYQ-30</strain>
    </source>
</reference>
<keyword evidence="3" id="KW-1185">Reference proteome</keyword>
<evidence type="ECO:0000313" key="2">
    <source>
        <dbReference type="EMBL" id="NNU81390.1"/>
    </source>
</evidence>
<accession>A0A849L5D2</accession>
<organism evidence="2 3">
    <name type="scientific">Halovulum dunhuangense</name>
    <dbReference type="NCBI Taxonomy" id="1505036"/>
    <lineage>
        <taxon>Bacteria</taxon>
        <taxon>Pseudomonadati</taxon>
        <taxon>Pseudomonadota</taxon>
        <taxon>Alphaproteobacteria</taxon>
        <taxon>Rhodobacterales</taxon>
        <taxon>Paracoccaceae</taxon>
        <taxon>Halovulum</taxon>
    </lineage>
</organism>
<comment type="caution">
    <text evidence="2">The sequence shown here is derived from an EMBL/GenBank/DDBJ whole genome shotgun (WGS) entry which is preliminary data.</text>
</comment>
<dbReference type="Proteomes" id="UP000572377">
    <property type="component" value="Unassembled WGS sequence"/>
</dbReference>
<dbReference type="EMBL" id="JABFBC010000002">
    <property type="protein sequence ID" value="NNU81390.1"/>
    <property type="molecule type" value="Genomic_DNA"/>
</dbReference>
<feature type="chain" id="PRO_5032597189" description="CHRD domain-containing protein" evidence="1">
    <location>
        <begin position="21"/>
        <end position="157"/>
    </location>
</feature>
<evidence type="ECO:0000313" key="3">
    <source>
        <dbReference type="Proteomes" id="UP000572377"/>
    </source>
</evidence>
<sequence length="157" mass="16350">MKIMLPLAFTIIGWPALALEAIGTVTATLDGTEFRWEILRTDDGAAMVQVNAIGPMTMIDLHAMGDGDFSVGLIFHGAPGADAPPAGVTIDLRPDGAAGALWKSAGAAAAPEFRIDRLDLDGAGRMEAGFTALLCRDDAPTECRTVEGRIDTELGAP</sequence>
<dbReference type="AlphaFoldDB" id="A0A849L5D2"/>
<evidence type="ECO:0008006" key="4">
    <source>
        <dbReference type="Google" id="ProtNLM"/>
    </source>
</evidence>
<name>A0A849L5D2_9RHOB</name>
<proteinExistence type="predicted"/>
<feature type="signal peptide" evidence="1">
    <location>
        <begin position="1"/>
        <end position="20"/>
    </location>
</feature>
<gene>
    <name evidence="2" type="ORF">HMH01_13185</name>
</gene>
<dbReference type="RefSeq" id="WP_171326233.1">
    <property type="nucleotide sequence ID" value="NZ_JABFBC010000002.1"/>
</dbReference>
<evidence type="ECO:0000256" key="1">
    <source>
        <dbReference type="SAM" id="SignalP"/>
    </source>
</evidence>
<keyword evidence="1" id="KW-0732">Signal</keyword>
<protein>
    <recommendedName>
        <fullName evidence="4">CHRD domain-containing protein</fullName>
    </recommendedName>
</protein>